<sequence>MEAKKPYVIAVVIQLIYAGMFVVSKAAFDHGMNTFVFIFYRMVAASLLLVPIAITLERKNVRSMSLCLLLKLFFYALIGNTFSLNLYNVSMKFTSATVASASSNSMPVIAFCLALLLRMEVVRLTSLSGKAKVAGVALCLAGVFVLAFYAGPALSPVNPHRAFAAAQASNSNVPSRMTWIKGTFLMVLANVTWALWIVLQSALLKEYPNKMLVTVTQCVFSTVQSFVVAVVAEKDFSKWNLRLDISLIAIFYTGFVVTGVSYYLQAWCMEMKGPVFLAMWNPLCFVITIFCSSFFLGEIVHLGSIVGGALLVGGLYCVLWAKSRETKIDLMSSMAKMIDGTQEDEGHKKKSRDQDGGNNNKVKEEPTPTLGVEQARLGFSQSRANS</sequence>
<feature type="transmembrane region" description="Helical" evidence="6">
    <location>
        <begin position="179"/>
        <end position="199"/>
    </location>
</feature>
<evidence type="ECO:0000256" key="4">
    <source>
        <dbReference type="ARBA" id="ARBA00022989"/>
    </source>
</evidence>
<evidence type="ECO:0000256" key="2">
    <source>
        <dbReference type="ARBA" id="ARBA00007635"/>
    </source>
</evidence>
<feature type="transmembrane region" description="Helical" evidence="6">
    <location>
        <begin position="34"/>
        <end position="56"/>
    </location>
</feature>
<evidence type="ECO:0000256" key="1">
    <source>
        <dbReference type="ARBA" id="ARBA00004141"/>
    </source>
</evidence>
<comment type="subcellular location">
    <subcellularLocation>
        <location evidence="1 6">Membrane</location>
        <topology evidence="1 6">Multi-pass membrane protein</topology>
    </subcellularLocation>
</comment>
<feature type="transmembrane region" description="Helical" evidence="6">
    <location>
        <begin position="276"/>
        <end position="296"/>
    </location>
</feature>
<reference evidence="9" key="1">
    <citation type="submission" date="2020-05" db="EMBL/GenBank/DDBJ databases">
        <title>WGS assembly of Panicum virgatum.</title>
        <authorList>
            <person name="Lovell J.T."/>
            <person name="Jenkins J."/>
            <person name="Shu S."/>
            <person name="Juenger T.E."/>
            <person name="Schmutz J."/>
        </authorList>
    </citation>
    <scope>NUCLEOTIDE SEQUENCE</scope>
    <source>
        <strain evidence="9">AP13</strain>
    </source>
</reference>
<dbReference type="InterPro" id="IPR030184">
    <property type="entry name" value="WAT1-related"/>
</dbReference>
<evidence type="ECO:0000313" key="9">
    <source>
        <dbReference type="EMBL" id="KAG2624040.1"/>
    </source>
</evidence>
<dbReference type="EMBL" id="CM029041">
    <property type="protein sequence ID" value="KAG2624040.1"/>
    <property type="molecule type" value="Genomic_DNA"/>
</dbReference>
<gene>
    <name evidence="9" type="ORF">PVAP13_3KG096400</name>
</gene>
<feature type="transmembrane region" description="Helical" evidence="6">
    <location>
        <begin position="211"/>
        <end position="231"/>
    </location>
</feature>
<evidence type="ECO:0000256" key="6">
    <source>
        <dbReference type="RuleBase" id="RU363077"/>
    </source>
</evidence>
<name>A0A8T0UN72_PANVG</name>
<evidence type="ECO:0000256" key="3">
    <source>
        <dbReference type="ARBA" id="ARBA00022692"/>
    </source>
</evidence>
<accession>A0A8T0UN72</accession>
<feature type="transmembrane region" description="Helical" evidence="6">
    <location>
        <begin position="93"/>
        <end position="117"/>
    </location>
</feature>
<protein>
    <recommendedName>
        <fullName evidence="6">WAT1-related protein</fullName>
    </recommendedName>
</protein>
<dbReference type="Pfam" id="PF00892">
    <property type="entry name" value="EamA"/>
    <property type="match status" value="2"/>
</dbReference>
<dbReference type="Proteomes" id="UP000823388">
    <property type="component" value="Chromosome 3K"/>
</dbReference>
<comment type="similarity">
    <text evidence="2 6">Belongs to the drug/metabolite transporter (DMT) superfamily. Plant drug/metabolite exporter (P-DME) (TC 2.A.7.4) family.</text>
</comment>
<feature type="transmembrane region" description="Helical" evidence="6">
    <location>
        <begin position="129"/>
        <end position="150"/>
    </location>
</feature>
<keyword evidence="4 6" id="KW-1133">Transmembrane helix</keyword>
<feature type="transmembrane region" description="Helical" evidence="6">
    <location>
        <begin position="302"/>
        <end position="321"/>
    </location>
</feature>
<feature type="region of interest" description="Disordered" evidence="7">
    <location>
        <begin position="340"/>
        <end position="386"/>
    </location>
</feature>
<dbReference type="InterPro" id="IPR037185">
    <property type="entry name" value="EmrE-like"/>
</dbReference>
<evidence type="ECO:0000259" key="8">
    <source>
        <dbReference type="Pfam" id="PF00892"/>
    </source>
</evidence>
<feature type="transmembrane region" description="Helical" evidence="6">
    <location>
        <begin position="243"/>
        <end position="264"/>
    </location>
</feature>
<dbReference type="GO" id="GO:0022857">
    <property type="term" value="F:transmembrane transporter activity"/>
    <property type="evidence" value="ECO:0007669"/>
    <property type="project" value="InterPro"/>
</dbReference>
<evidence type="ECO:0000256" key="5">
    <source>
        <dbReference type="ARBA" id="ARBA00023136"/>
    </source>
</evidence>
<comment type="caution">
    <text evidence="9">The sequence shown here is derived from an EMBL/GenBank/DDBJ whole genome shotgun (WGS) entry which is preliminary data.</text>
</comment>
<feature type="transmembrane region" description="Helical" evidence="6">
    <location>
        <begin position="68"/>
        <end position="87"/>
    </location>
</feature>
<keyword evidence="10" id="KW-1185">Reference proteome</keyword>
<proteinExistence type="inferred from homology"/>
<dbReference type="GO" id="GO:0016020">
    <property type="term" value="C:membrane"/>
    <property type="evidence" value="ECO:0007669"/>
    <property type="project" value="UniProtKB-SubCell"/>
</dbReference>
<dbReference type="OrthoDB" id="1718296at2759"/>
<keyword evidence="5 6" id="KW-0472">Membrane</keyword>
<evidence type="ECO:0000256" key="7">
    <source>
        <dbReference type="SAM" id="MobiDB-lite"/>
    </source>
</evidence>
<dbReference type="InterPro" id="IPR000620">
    <property type="entry name" value="EamA_dom"/>
</dbReference>
<dbReference type="EMBL" id="CM029041">
    <property type="protein sequence ID" value="KAG2624041.1"/>
    <property type="molecule type" value="Genomic_DNA"/>
</dbReference>
<organism evidence="9 10">
    <name type="scientific">Panicum virgatum</name>
    <name type="common">Blackwell switchgrass</name>
    <dbReference type="NCBI Taxonomy" id="38727"/>
    <lineage>
        <taxon>Eukaryota</taxon>
        <taxon>Viridiplantae</taxon>
        <taxon>Streptophyta</taxon>
        <taxon>Embryophyta</taxon>
        <taxon>Tracheophyta</taxon>
        <taxon>Spermatophyta</taxon>
        <taxon>Magnoliopsida</taxon>
        <taxon>Liliopsida</taxon>
        <taxon>Poales</taxon>
        <taxon>Poaceae</taxon>
        <taxon>PACMAD clade</taxon>
        <taxon>Panicoideae</taxon>
        <taxon>Panicodae</taxon>
        <taxon>Paniceae</taxon>
        <taxon>Panicinae</taxon>
        <taxon>Panicum</taxon>
        <taxon>Panicum sect. Hiantes</taxon>
    </lineage>
</organism>
<dbReference type="PANTHER" id="PTHR31218">
    <property type="entry name" value="WAT1-RELATED PROTEIN"/>
    <property type="match status" value="1"/>
</dbReference>
<dbReference type="SUPFAM" id="SSF103481">
    <property type="entry name" value="Multidrug resistance efflux transporter EmrE"/>
    <property type="match status" value="2"/>
</dbReference>
<feature type="domain" description="EamA" evidence="8">
    <location>
        <begin position="181"/>
        <end position="319"/>
    </location>
</feature>
<evidence type="ECO:0000313" key="10">
    <source>
        <dbReference type="Proteomes" id="UP000823388"/>
    </source>
</evidence>
<feature type="domain" description="EamA" evidence="8">
    <location>
        <begin position="7"/>
        <end position="146"/>
    </location>
</feature>
<feature type="transmembrane region" description="Helical" evidence="6">
    <location>
        <begin position="7"/>
        <end position="28"/>
    </location>
</feature>
<dbReference type="AlphaFoldDB" id="A0A8T0UN72"/>
<keyword evidence="3 6" id="KW-0812">Transmembrane</keyword>
<feature type="compositionally biased region" description="Basic and acidic residues" evidence="7">
    <location>
        <begin position="344"/>
        <end position="366"/>
    </location>
</feature>